<dbReference type="Gene3D" id="1.10.10.10">
    <property type="entry name" value="Winged helix-like DNA-binding domain superfamily/Winged helix DNA-binding domain"/>
    <property type="match status" value="1"/>
</dbReference>
<evidence type="ECO:0000259" key="5">
    <source>
        <dbReference type="PROSITE" id="PS50931"/>
    </source>
</evidence>
<dbReference type="CDD" id="cd08460">
    <property type="entry name" value="PBP2_DntR_like_1"/>
    <property type="match status" value="1"/>
</dbReference>
<accession>A0AA42CNN8</accession>
<evidence type="ECO:0000313" key="7">
    <source>
        <dbReference type="Proteomes" id="UP001165565"/>
    </source>
</evidence>
<evidence type="ECO:0000256" key="2">
    <source>
        <dbReference type="ARBA" id="ARBA00023015"/>
    </source>
</evidence>
<dbReference type="InterPro" id="IPR050389">
    <property type="entry name" value="LysR-type_TF"/>
</dbReference>
<keyword evidence="4" id="KW-0804">Transcription</keyword>
<dbReference type="RefSeq" id="WP_265267822.1">
    <property type="nucleotide sequence ID" value="NZ_JANFAV010000001.1"/>
</dbReference>
<comment type="similarity">
    <text evidence="1">Belongs to the LysR transcriptional regulatory family.</text>
</comment>
<dbReference type="Pfam" id="PF03466">
    <property type="entry name" value="LysR_substrate"/>
    <property type="match status" value="1"/>
</dbReference>
<evidence type="ECO:0000256" key="4">
    <source>
        <dbReference type="ARBA" id="ARBA00023163"/>
    </source>
</evidence>
<dbReference type="Proteomes" id="UP001165565">
    <property type="component" value="Unassembled WGS sequence"/>
</dbReference>
<evidence type="ECO:0000256" key="3">
    <source>
        <dbReference type="ARBA" id="ARBA00023125"/>
    </source>
</evidence>
<dbReference type="InterPro" id="IPR005119">
    <property type="entry name" value="LysR_subst-bd"/>
</dbReference>
<evidence type="ECO:0000256" key="1">
    <source>
        <dbReference type="ARBA" id="ARBA00009437"/>
    </source>
</evidence>
<keyword evidence="3" id="KW-0238">DNA-binding</keyword>
<sequence length="293" mass="32046">MRYDLNLLTAVDVLLDEGSVSRASRRLHLSDSAMSRTLSRAREAFGDPILVRAGRTLVPTPRALALREEIRKVLERADALARPVVLDASQLARTFCIRANEGFVTEFGGGLVSNALKEAPNAVIRFAVKAEKDASSLRDGGVDIDVGVAGTAGPELRVRTLLRDRFIGVVNGAHPFAGDQDVRVEDYAAAQHISVSRRGRTDGPIDVALRNRGLHRQVSSIVTSFPAALALARATNSVASVPERQTRAARQDMSVFELPVETPEVVVSMAWHPRLDMDPAHRWLRELLLHVCR</sequence>
<dbReference type="Gene3D" id="3.40.190.10">
    <property type="entry name" value="Periplasmic binding protein-like II"/>
    <property type="match status" value="2"/>
</dbReference>
<evidence type="ECO:0000313" key="6">
    <source>
        <dbReference type="EMBL" id="MCW6533780.1"/>
    </source>
</evidence>
<dbReference type="Pfam" id="PF00126">
    <property type="entry name" value="HTH_1"/>
    <property type="match status" value="1"/>
</dbReference>
<dbReference type="AlphaFoldDB" id="A0AA42CNN8"/>
<name>A0AA42CNN8_9SPHN</name>
<dbReference type="InterPro" id="IPR036388">
    <property type="entry name" value="WH-like_DNA-bd_sf"/>
</dbReference>
<dbReference type="GO" id="GO:0003700">
    <property type="term" value="F:DNA-binding transcription factor activity"/>
    <property type="evidence" value="ECO:0007669"/>
    <property type="project" value="InterPro"/>
</dbReference>
<proteinExistence type="inferred from homology"/>
<reference evidence="6" key="1">
    <citation type="submission" date="2022-06" db="EMBL/GenBank/DDBJ databases">
        <title>Sphingomonas sp. nov. isolated from rhizosphere soil of tomato.</title>
        <authorList>
            <person name="Dong H."/>
            <person name="Gao R."/>
        </authorList>
    </citation>
    <scope>NUCLEOTIDE SEQUENCE</scope>
    <source>
        <strain evidence="6">MMSM24</strain>
    </source>
</reference>
<dbReference type="GO" id="GO:0003677">
    <property type="term" value="F:DNA binding"/>
    <property type="evidence" value="ECO:0007669"/>
    <property type="project" value="UniProtKB-KW"/>
</dbReference>
<dbReference type="PANTHER" id="PTHR30118:SF15">
    <property type="entry name" value="TRANSCRIPTIONAL REGULATORY PROTEIN"/>
    <property type="match status" value="1"/>
</dbReference>
<dbReference type="EMBL" id="JANFAV010000001">
    <property type="protein sequence ID" value="MCW6533780.1"/>
    <property type="molecule type" value="Genomic_DNA"/>
</dbReference>
<comment type="caution">
    <text evidence="6">The sequence shown here is derived from an EMBL/GenBank/DDBJ whole genome shotgun (WGS) entry which is preliminary data.</text>
</comment>
<dbReference type="InterPro" id="IPR000847">
    <property type="entry name" value="LysR_HTH_N"/>
</dbReference>
<dbReference type="SUPFAM" id="SSF53850">
    <property type="entry name" value="Periplasmic binding protein-like II"/>
    <property type="match status" value="1"/>
</dbReference>
<dbReference type="PANTHER" id="PTHR30118">
    <property type="entry name" value="HTH-TYPE TRANSCRIPTIONAL REGULATOR LEUO-RELATED"/>
    <property type="match status" value="1"/>
</dbReference>
<gene>
    <name evidence="6" type="ORF">NEE01_03170</name>
</gene>
<dbReference type="PROSITE" id="PS50931">
    <property type="entry name" value="HTH_LYSR"/>
    <property type="match status" value="1"/>
</dbReference>
<feature type="domain" description="HTH lysR-type" evidence="5">
    <location>
        <begin position="1"/>
        <end position="60"/>
    </location>
</feature>
<dbReference type="InterPro" id="IPR036390">
    <property type="entry name" value="WH_DNA-bd_sf"/>
</dbReference>
<organism evidence="6 7">
    <name type="scientific">Sphingomonas lycopersici</name>
    <dbReference type="NCBI Taxonomy" id="2951807"/>
    <lineage>
        <taxon>Bacteria</taxon>
        <taxon>Pseudomonadati</taxon>
        <taxon>Pseudomonadota</taxon>
        <taxon>Alphaproteobacteria</taxon>
        <taxon>Sphingomonadales</taxon>
        <taxon>Sphingomonadaceae</taxon>
        <taxon>Sphingomonas</taxon>
    </lineage>
</organism>
<keyword evidence="7" id="KW-1185">Reference proteome</keyword>
<keyword evidence="2" id="KW-0805">Transcription regulation</keyword>
<protein>
    <submittedName>
        <fullName evidence="6">LysR family transcriptional regulator</fullName>
    </submittedName>
</protein>
<dbReference type="SUPFAM" id="SSF46785">
    <property type="entry name" value="Winged helix' DNA-binding domain"/>
    <property type="match status" value="1"/>
</dbReference>